<dbReference type="InterPro" id="IPR004838">
    <property type="entry name" value="NHTrfase_class1_PyrdxlP-BS"/>
</dbReference>
<organism evidence="5 6">
    <name type="scientific">Methanomethylophilus alvi</name>
    <dbReference type="NCBI Taxonomy" id="1291540"/>
    <lineage>
        <taxon>Archaea</taxon>
        <taxon>Methanobacteriati</taxon>
        <taxon>Thermoplasmatota</taxon>
        <taxon>Thermoplasmata</taxon>
        <taxon>Methanomassiliicoccales</taxon>
        <taxon>Methanomethylophilaceae</taxon>
        <taxon>Methanomethylophilus</taxon>
    </lineage>
</organism>
<evidence type="ECO:0000313" key="6">
    <source>
        <dbReference type="Proteomes" id="UP000273278"/>
    </source>
</evidence>
<dbReference type="GeneID" id="41321938"/>
<accession>A0A3G3IHF9</accession>
<dbReference type="GO" id="GO:0008483">
    <property type="term" value="F:transaminase activity"/>
    <property type="evidence" value="ECO:0007669"/>
    <property type="project" value="UniProtKB-KW"/>
</dbReference>
<dbReference type="OMA" id="NPTGQLW"/>
<dbReference type="CDD" id="cd00609">
    <property type="entry name" value="AAT_like"/>
    <property type="match status" value="1"/>
</dbReference>
<dbReference type="PANTHER" id="PTHR42885:SF1">
    <property type="entry name" value="THREONINE-PHOSPHATE DECARBOXYLASE"/>
    <property type="match status" value="1"/>
</dbReference>
<keyword evidence="2" id="KW-0663">Pyridoxal phosphate</keyword>
<evidence type="ECO:0000313" key="5">
    <source>
        <dbReference type="EMBL" id="AYQ55293.1"/>
    </source>
</evidence>
<dbReference type="Gene3D" id="3.40.640.10">
    <property type="entry name" value="Type I PLP-dependent aspartate aminotransferase-like (Major domain)"/>
    <property type="match status" value="1"/>
</dbReference>
<dbReference type="GO" id="GO:0030170">
    <property type="term" value="F:pyridoxal phosphate binding"/>
    <property type="evidence" value="ECO:0007669"/>
    <property type="project" value="InterPro"/>
</dbReference>
<evidence type="ECO:0000256" key="2">
    <source>
        <dbReference type="ARBA" id="ARBA00022898"/>
    </source>
</evidence>
<gene>
    <name evidence="5" type="ORF">BKD89_05705</name>
</gene>
<dbReference type="EC" id="2.6.1.-" evidence="3"/>
<dbReference type="AlphaFoldDB" id="A0A3G3IHF9"/>
<dbReference type="EMBL" id="CP017686">
    <property type="protein sequence ID" value="AYQ55293.1"/>
    <property type="molecule type" value="Genomic_DNA"/>
</dbReference>
<comment type="cofactor">
    <cofactor evidence="1 3">
        <name>pyridoxal 5'-phosphate</name>
        <dbReference type="ChEBI" id="CHEBI:597326"/>
    </cofactor>
</comment>
<proteinExistence type="inferred from homology"/>
<evidence type="ECO:0000256" key="1">
    <source>
        <dbReference type="ARBA" id="ARBA00001933"/>
    </source>
</evidence>
<dbReference type="PANTHER" id="PTHR42885">
    <property type="entry name" value="HISTIDINOL-PHOSPHATE AMINOTRANSFERASE-RELATED"/>
    <property type="match status" value="1"/>
</dbReference>
<dbReference type="PROSITE" id="PS00105">
    <property type="entry name" value="AA_TRANSFER_CLASS_1"/>
    <property type="match status" value="1"/>
</dbReference>
<comment type="similarity">
    <text evidence="3">Belongs to the class-I pyridoxal-phosphate-dependent aminotransferase family.</text>
</comment>
<sequence length="373" mass="41793">MRIVPRNELRDLPKTVHGGQGWRLTGVEDFSQNLNPLGPPPELKDEILNAVSEIGHYPDASNEVPKKAVADYFGLDIDNVAMGAGSSEIIRNFPAAFMVPGDRALMMRPSFAEYAQQCRIAGASIDFMDLMPEDDFRIDSERLSQMVRDNHYKAVYICNPNNPTGRIEKREKVLDIVKECEDLGTMVFLDETLLGLSPEAASTSLTKYVGKFSNLLIADSLTKSFAIPGMRIGFGLSSPEIISELEKVQLPWNLGTLEQAVAAYLMEYRMDYPDVVARELRAESAYMHSRLDDIGFPVGPLSDSFFYFVSVEDLGLTGEEMKRLMLKGSVMIRDCASFGDRFRGYIRYCVKDRSRNARFMAAAESVMDELQGR</sequence>
<dbReference type="InterPro" id="IPR015422">
    <property type="entry name" value="PyrdxlP-dep_Trfase_small"/>
</dbReference>
<dbReference type="Pfam" id="PF00155">
    <property type="entry name" value="Aminotran_1_2"/>
    <property type="match status" value="1"/>
</dbReference>
<dbReference type="InterPro" id="IPR015424">
    <property type="entry name" value="PyrdxlP-dep_Trfase"/>
</dbReference>
<dbReference type="InterPro" id="IPR015421">
    <property type="entry name" value="PyrdxlP-dep_Trfase_major"/>
</dbReference>
<dbReference type="SUPFAM" id="SSF53383">
    <property type="entry name" value="PLP-dependent transferases"/>
    <property type="match status" value="1"/>
</dbReference>
<reference evidence="5 6" key="1">
    <citation type="submission" date="2016-10" db="EMBL/GenBank/DDBJ databases">
        <title>Complete genome of the TMA-utilizing, human hosted archaeon Methanomethylophilus alvus Gen. nov, sp. nov., strain Mx-05, derived from a pure culture.</title>
        <authorList>
            <person name="Brugere J.-F."/>
            <person name="Ben Hania W."/>
            <person name="Chaudhary P.P."/>
            <person name="Gaci N."/>
            <person name="Borrel G."/>
            <person name="Cao Van Tuat L."/>
            <person name="Fardeau M.-L."/>
            <person name="Harris H.M.B."/>
            <person name="O'Toole P.W."/>
            <person name="Ollivier B."/>
        </authorList>
    </citation>
    <scope>NUCLEOTIDE SEQUENCE [LARGE SCALE GENOMIC DNA]</scope>
    <source>
        <strain evidence="5 6">Mx-05</strain>
    </source>
</reference>
<name>A0A3G3IHF9_9ARCH</name>
<dbReference type="RefSeq" id="WP_015505045.1">
    <property type="nucleotide sequence ID" value="NZ_CP017686.1"/>
</dbReference>
<evidence type="ECO:0000259" key="4">
    <source>
        <dbReference type="Pfam" id="PF00155"/>
    </source>
</evidence>
<keyword evidence="3" id="KW-0808">Transferase</keyword>
<protein>
    <recommendedName>
        <fullName evidence="3">Aminotransferase</fullName>
        <ecNumber evidence="3">2.6.1.-</ecNumber>
    </recommendedName>
</protein>
<dbReference type="InterPro" id="IPR004839">
    <property type="entry name" value="Aminotransferase_I/II_large"/>
</dbReference>
<evidence type="ECO:0000256" key="3">
    <source>
        <dbReference type="RuleBase" id="RU000481"/>
    </source>
</evidence>
<keyword evidence="3" id="KW-0032">Aminotransferase</keyword>
<dbReference type="Gene3D" id="3.90.1150.10">
    <property type="entry name" value="Aspartate Aminotransferase, domain 1"/>
    <property type="match status" value="1"/>
</dbReference>
<dbReference type="Proteomes" id="UP000273278">
    <property type="component" value="Chromosome"/>
</dbReference>
<feature type="domain" description="Aminotransferase class I/classII large" evidence="4">
    <location>
        <begin position="27"/>
        <end position="359"/>
    </location>
</feature>